<accession>A0A1K1KPH1</accession>
<gene>
    <name evidence="1" type="ORF">LAC1533_1297</name>
</gene>
<proteinExistence type="predicted"/>
<evidence type="ECO:0000313" key="1">
    <source>
        <dbReference type="EMBL" id="SFV40717.1"/>
    </source>
</evidence>
<sequence>MALSLKYVLAQRDDGIGSAKLFICWNLTKIVNKKWVYTF</sequence>
<protein>
    <submittedName>
        <fullName evidence="1">Uncharacterized protein</fullName>
    </submittedName>
</protein>
<organism evidence="1 2">
    <name type="scientific">Ligilactobacillus acidipiscis</name>
    <dbReference type="NCBI Taxonomy" id="89059"/>
    <lineage>
        <taxon>Bacteria</taxon>
        <taxon>Bacillati</taxon>
        <taxon>Bacillota</taxon>
        <taxon>Bacilli</taxon>
        <taxon>Lactobacillales</taxon>
        <taxon>Lactobacillaceae</taxon>
        <taxon>Ligilactobacillus</taxon>
    </lineage>
</organism>
<evidence type="ECO:0000313" key="2">
    <source>
        <dbReference type="Proteomes" id="UP000190935"/>
    </source>
</evidence>
<dbReference type="EMBL" id="LT630287">
    <property type="protein sequence ID" value="SFV40717.1"/>
    <property type="molecule type" value="Genomic_DNA"/>
</dbReference>
<reference evidence="2" key="1">
    <citation type="submission" date="2016-11" db="EMBL/GenBank/DDBJ databases">
        <authorList>
            <person name="Papadimitriou K."/>
        </authorList>
    </citation>
    <scope>NUCLEOTIDE SEQUENCE [LARGE SCALE GENOMIC DNA]</scope>
    <source>
        <strain evidence="2">ACA-DC 1533</strain>
    </source>
</reference>
<dbReference type="Proteomes" id="UP000190935">
    <property type="component" value="Chromosome I"/>
</dbReference>
<dbReference type="AlphaFoldDB" id="A0A1K1KPH1"/>
<name>A0A1K1KPH1_9LACO</name>
<dbReference type="KEGG" id="laca:LAC1533_1297"/>